<evidence type="ECO:0000256" key="4">
    <source>
        <dbReference type="ARBA" id="ARBA00023212"/>
    </source>
</evidence>
<evidence type="ECO:0000259" key="10">
    <source>
        <dbReference type="Pfam" id="PF22573"/>
    </source>
</evidence>
<comment type="similarity">
    <text evidence="6">Belongs to the CIMIP2 family.</text>
</comment>
<evidence type="ECO:0000256" key="6">
    <source>
        <dbReference type="ARBA" id="ARBA00035661"/>
    </source>
</evidence>
<evidence type="ECO:0000256" key="2">
    <source>
        <dbReference type="ARBA" id="ARBA00007711"/>
    </source>
</evidence>
<evidence type="ECO:0000256" key="7">
    <source>
        <dbReference type="SAM" id="MobiDB-lite"/>
    </source>
</evidence>
<dbReference type="AlphaFoldDB" id="C3Y5R5"/>
<proteinExistence type="inferred from homology"/>
<protein>
    <submittedName>
        <fullName evidence="11">Uncharacterized protein</fullName>
    </submittedName>
</protein>
<evidence type="ECO:0000259" key="9">
    <source>
        <dbReference type="Pfam" id="PF10629"/>
    </source>
</evidence>
<name>C3Y5R5_BRAFL</name>
<evidence type="ECO:0000256" key="5">
    <source>
        <dbReference type="ARBA" id="ARBA00023273"/>
    </source>
</evidence>
<feature type="region of interest" description="Disordered" evidence="7">
    <location>
        <begin position="257"/>
        <end position="282"/>
    </location>
</feature>
<evidence type="ECO:0000313" key="11">
    <source>
        <dbReference type="EMBL" id="EEN64312.1"/>
    </source>
</evidence>
<accession>C3Y5R5</accession>
<dbReference type="InParanoid" id="C3Y5R5"/>
<feature type="transmembrane region" description="Helical" evidence="8">
    <location>
        <begin position="384"/>
        <end position="403"/>
    </location>
</feature>
<keyword evidence="3" id="KW-0963">Cytoplasm</keyword>
<evidence type="ECO:0000256" key="8">
    <source>
        <dbReference type="SAM" id="Phobius"/>
    </source>
</evidence>
<feature type="transmembrane region" description="Helical" evidence="8">
    <location>
        <begin position="306"/>
        <end position="325"/>
    </location>
</feature>
<feature type="transmembrane region" description="Helical" evidence="8">
    <location>
        <begin position="454"/>
        <end position="472"/>
    </location>
</feature>
<sequence length="594" mass="67768">MPAGMEGVDRRRRFLRPKEGTQLPGYTGYCPQYKFLIGLTYGNVSAKMLKKEKKWLSLILSLFNVQKRESKYVNMWQTKPKPALEFEMGVKHNPLTTSDPGQAAGPRLAHLPRFDGTRRLTEGMVPGYTGRAASANYGGYIPRKRYKDAGTYGRDSALSINEFFGDTKDAVRADRALRATVAQAPRMTPTASQEETLQKMDCFMPRKVTLLEDKRSFLEPPMPGWTGYVPRKKITEVGLGRRYAVVAKNGFCEQKDHMDRHSSLRDTPVTLERNESPEEEDTGLLDRRLYRPEGMVPKYTGYIPRWITADIVVVCLWLYALITSYRYFRQKWMSPGLARIGDELPFAFISWFVYACLYVPRVAIIFKWEIADELTDHDWFGPNALKTTLALSAPLFLLLLYGHHDAKPHTNRKNYVDRLALGVTFDILDSLELLDILFVQESRVILTFELENAILSFACIVFFLPTVALFELRKSRSDGEVASVNFGVLYSLLFMLLVNVPFLVIRMLLWNIYNQDVSVFLIKNVMLLIIGFKDIWENVGPHGPKKCSECDGTFHPDHIEPHKEKCVPEEAIELHDGQTESEASKLPVEAHSSV</sequence>
<dbReference type="PANTHER" id="PTHR47399">
    <property type="entry name" value="TRANSMEMBRANE PROTEIN 121B"/>
    <property type="match status" value="1"/>
</dbReference>
<dbReference type="PANTHER" id="PTHR47399:SF1">
    <property type="entry name" value="TRANSMEMBRANE PROTEIN 121B"/>
    <property type="match status" value="1"/>
</dbReference>
<keyword evidence="8" id="KW-1133">Transmembrane helix</keyword>
<reference evidence="11" key="1">
    <citation type="journal article" date="2008" name="Nature">
        <title>The amphioxus genome and the evolution of the chordate karyotype.</title>
        <authorList>
            <consortium name="US DOE Joint Genome Institute (JGI-PGF)"/>
            <person name="Putnam N.H."/>
            <person name="Butts T."/>
            <person name="Ferrier D.E.K."/>
            <person name="Furlong R.F."/>
            <person name="Hellsten U."/>
            <person name="Kawashima T."/>
            <person name="Robinson-Rechavi M."/>
            <person name="Shoguchi E."/>
            <person name="Terry A."/>
            <person name="Yu J.-K."/>
            <person name="Benito-Gutierrez E.L."/>
            <person name="Dubchak I."/>
            <person name="Garcia-Fernandez J."/>
            <person name="Gibson-Brown J.J."/>
            <person name="Grigoriev I.V."/>
            <person name="Horton A.C."/>
            <person name="de Jong P.J."/>
            <person name="Jurka J."/>
            <person name="Kapitonov V.V."/>
            <person name="Kohara Y."/>
            <person name="Kuroki Y."/>
            <person name="Lindquist E."/>
            <person name="Lucas S."/>
            <person name="Osoegawa K."/>
            <person name="Pennacchio L.A."/>
            <person name="Salamov A.A."/>
            <person name="Satou Y."/>
            <person name="Sauka-Spengler T."/>
            <person name="Schmutz J."/>
            <person name="Shin-I T."/>
            <person name="Toyoda A."/>
            <person name="Bronner-Fraser M."/>
            <person name="Fujiyama A."/>
            <person name="Holland L.Z."/>
            <person name="Holland P.W.H."/>
            <person name="Satoh N."/>
            <person name="Rokhsar D.S."/>
        </authorList>
    </citation>
    <scope>NUCLEOTIDE SEQUENCE [LARGE SCALE GENOMIC DNA]</scope>
    <source>
        <strain evidence="11">S238N-H82</strain>
        <tissue evidence="11">Testes</tissue>
    </source>
</reference>
<feature type="domain" description="Sperm-associated microtubule inner protein 5" evidence="10">
    <location>
        <begin position="214"/>
        <end position="262"/>
    </location>
</feature>
<evidence type="ECO:0000256" key="1">
    <source>
        <dbReference type="ARBA" id="ARBA00004430"/>
    </source>
</evidence>
<dbReference type="Pfam" id="PF10629">
    <property type="entry name" value="CMI2B-like"/>
    <property type="match status" value="1"/>
</dbReference>
<feature type="transmembrane region" description="Helical" evidence="8">
    <location>
        <begin position="346"/>
        <end position="364"/>
    </location>
</feature>
<keyword evidence="5" id="KW-0966">Cell projection</keyword>
<comment type="similarity">
    <text evidence="2">Belongs to the TMEM121 family.</text>
</comment>
<keyword evidence="8" id="KW-0812">Transmembrane</keyword>
<dbReference type="Pfam" id="PF14997">
    <property type="entry name" value="CECR6_TMEM121"/>
    <property type="match status" value="1"/>
</dbReference>
<dbReference type="Pfam" id="PF22573">
    <property type="entry name" value="SPMIP5"/>
    <property type="match status" value="1"/>
</dbReference>
<comment type="subcellular location">
    <subcellularLocation>
        <location evidence="1">Cytoplasm</location>
        <location evidence="1">Cytoskeleton</location>
        <location evidence="1">Cilium axoneme</location>
    </subcellularLocation>
</comment>
<gene>
    <name evidence="11" type="ORF">BRAFLDRAFT_125476</name>
</gene>
<dbReference type="InterPro" id="IPR055215">
    <property type="entry name" value="SPMIP5_dom"/>
</dbReference>
<dbReference type="STRING" id="7739.C3Y5R5"/>
<organism>
    <name type="scientific">Branchiostoma floridae</name>
    <name type="common">Florida lancelet</name>
    <name type="synonym">Amphioxus</name>
    <dbReference type="NCBI Taxonomy" id="7739"/>
    <lineage>
        <taxon>Eukaryota</taxon>
        <taxon>Metazoa</taxon>
        <taxon>Chordata</taxon>
        <taxon>Cephalochordata</taxon>
        <taxon>Leptocardii</taxon>
        <taxon>Amphioxiformes</taxon>
        <taxon>Branchiostomatidae</taxon>
        <taxon>Branchiostoma</taxon>
    </lineage>
</organism>
<dbReference type="GO" id="GO:0015630">
    <property type="term" value="C:microtubule cytoskeleton"/>
    <property type="evidence" value="ECO:0007669"/>
    <property type="project" value="UniProtKB-ARBA"/>
</dbReference>
<feature type="transmembrane region" description="Helical" evidence="8">
    <location>
        <begin position="484"/>
        <end position="505"/>
    </location>
</feature>
<dbReference type="InterPro" id="IPR032776">
    <property type="entry name" value="CECR6/TMEM121"/>
</dbReference>
<dbReference type="InterPro" id="IPR026624">
    <property type="entry name" value="CECR6"/>
</dbReference>
<keyword evidence="8" id="KW-0472">Membrane</keyword>
<dbReference type="EMBL" id="GG666487">
    <property type="protein sequence ID" value="EEN64312.1"/>
    <property type="molecule type" value="Genomic_DNA"/>
</dbReference>
<feature type="domain" description="Ciliary microtubule inner protein 2A-C-like" evidence="9">
    <location>
        <begin position="23"/>
        <end position="51"/>
    </location>
</feature>
<dbReference type="InterPro" id="IPR018902">
    <property type="entry name" value="CMI2A-C-like_dom"/>
</dbReference>
<dbReference type="eggNOG" id="ENOG502R54H">
    <property type="taxonomic scope" value="Eukaryota"/>
</dbReference>
<keyword evidence="4" id="KW-0206">Cytoskeleton</keyword>
<dbReference type="GO" id="GO:0005930">
    <property type="term" value="C:axoneme"/>
    <property type="evidence" value="ECO:0007669"/>
    <property type="project" value="UniProtKB-SubCell"/>
</dbReference>
<evidence type="ECO:0000256" key="3">
    <source>
        <dbReference type="ARBA" id="ARBA00022490"/>
    </source>
</evidence>